<dbReference type="InterPro" id="IPR033469">
    <property type="entry name" value="CYTH-like_dom_sf"/>
</dbReference>
<evidence type="ECO:0000313" key="2">
    <source>
        <dbReference type="EMBL" id="OGZ96374.1"/>
    </source>
</evidence>
<proteinExistence type="predicted"/>
<gene>
    <name evidence="2" type="ORF">A2847_01000</name>
</gene>
<dbReference type="InterPro" id="IPR023577">
    <property type="entry name" value="CYTH_domain"/>
</dbReference>
<dbReference type="EMBL" id="MHQD01000014">
    <property type="protein sequence ID" value="OGZ96374.1"/>
    <property type="molecule type" value="Genomic_DNA"/>
</dbReference>
<accession>A0A1G2KA69</accession>
<dbReference type="SMART" id="SM01118">
    <property type="entry name" value="CYTH"/>
    <property type="match status" value="1"/>
</dbReference>
<dbReference type="PROSITE" id="PS51707">
    <property type="entry name" value="CYTH"/>
    <property type="match status" value="1"/>
</dbReference>
<comment type="caution">
    <text evidence="2">The sequence shown here is derived from an EMBL/GenBank/DDBJ whole genome shotgun (WGS) entry which is preliminary data.</text>
</comment>
<sequence>MKTEIEAKFLDIDPEVIRERLKKLGAVLMHPESLTRQKVFDFPDFRLDDDFSWLRLRDENDGISLTLKKWEKEGIDGMKEIAFTVGSFEEAENLLLAIGMSVKSSQTKKRELWKLGDVECMIDTWPWIPTFLEIEGKSEGEIWEVADRLGLNQKSAMFGGVARIYKHYFDIDYEEIDRCPEIAFSPVPEWLEKKRVAQNLLTA</sequence>
<name>A0A1G2KA69_9BACT</name>
<dbReference type="Pfam" id="PF01928">
    <property type="entry name" value="CYTH"/>
    <property type="match status" value="1"/>
</dbReference>
<dbReference type="CDD" id="cd07890">
    <property type="entry name" value="CYTH-like_AC_IV-like"/>
    <property type="match status" value="1"/>
</dbReference>
<organism evidence="2 3">
    <name type="scientific">Candidatus Sungbacteria bacterium RIFCSPHIGHO2_01_FULL_50_25</name>
    <dbReference type="NCBI Taxonomy" id="1802265"/>
    <lineage>
        <taxon>Bacteria</taxon>
        <taxon>Candidatus Sungiibacteriota</taxon>
    </lineage>
</organism>
<dbReference type="AlphaFoldDB" id="A0A1G2KA69"/>
<evidence type="ECO:0000259" key="1">
    <source>
        <dbReference type="PROSITE" id="PS51707"/>
    </source>
</evidence>
<reference evidence="2 3" key="1">
    <citation type="journal article" date="2016" name="Nat. Commun.">
        <title>Thousands of microbial genomes shed light on interconnected biogeochemical processes in an aquifer system.</title>
        <authorList>
            <person name="Anantharaman K."/>
            <person name="Brown C.T."/>
            <person name="Hug L.A."/>
            <person name="Sharon I."/>
            <person name="Castelle C.J."/>
            <person name="Probst A.J."/>
            <person name="Thomas B.C."/>
            <person name="Singh A."/>
            <person name="Wilkins M.J."/>
            <person name="Karaoz U."/>
            <person name="Brodie E.L."/>
            <person name="Williams K.H."/>
            <person name="Hubbard S.S."/>
            <person name="Banfield J.F."/>
        </authorList>
    </citation>
    <scope>NUCLEOTIDE SEQUENCE [LARGE SCALE GENOMIC DNA]</scope>
</reference>
<dbReference type="SUPFAM" id="SSF55154">
    <property type="entry name" value="CYTH-like phosphatases"/>
    <property type="match status" value="1"/>
</dbReference>
<protein>
    <recommendedName>
        <fullName evidence="1">CYTH domain-containing protein</fullName>
    </recommendedName>
</protein>
<dbReference type="InterPro" id="IPR008173">
    <property type="entry name" value="Adenylyl_cyclase_CyaB"/>
</dbReference>
<dbReference type="Proteomes" id="UP000178574">
    <property type="component" value="Unassembled WGS sequence"/>
</dbReference>
<dbReference type="Gene3D" id="2.40.320.10">
    <property type="entry name" value="Hypothetical Protein Pfu-838710-001"/>
    <property type="match status" value="1"/>
</dbReference>
<feature type="domain" description="CYTH" evidence="1">
    <location>
        <begin position="2"/>
        <end position="171"/>
    </location>
</feature>
<evidence type="ECO:0000313" key="3">
    <source>
        <dbReference type="Proteomes" id="UP000178574"/>
    </source>
</evidence>